<feature type="region of interest" description="Disordered" evidence="1">
    <location>
        <begin position="365"/>
        <end position="447"/>
    </location>
</feature>
<accession>V4P4P7</accession>
<evidence type="ECO:0000313" key="3">
    <source>
        <dbReference type="EMBL" id="ESQ54471.1"/>
    </source>
</evidence>
<dbReference type="OrthoDB" id="1924921at2759"/>
<keyword evidence="2" id="KW-0812">Transmembrane</keyword>
<feature type="transmembrane region" description="Helical" evidence="2">
    <location>
        <begin position="627"/>
        <end position="651"/>
    </location>
</feature>
<feature type="compositionally biased region" description="Low complexity" evidence="1">
    <location>
        <begin position="50"/>
        <end position="69"/>
    </location>
</feature>
<dbReference type="InterPro" id="IPR052843">
    <property type="entry name" value="ER_body_metal_sequester"/>
</dbReference>
<dbReference type="EMBL" id="KI517384">
    <property type="protein sequence ID" value="ESQ54471.1"/>
    <property type="molecule type" value="Genomic_DNA"/>
</dbReference>
<feature type="region of interest" description="Disordered" evidence="1">
    <location>
        <begin position="228"/>
        <end position="263"/>
    </location>
</feature>
<reference evidence="3 4" key="1">
    <citation type="journal article" date="2013" name="Front. Plant Sci.">
        <title>The Reference Genome of the Halophytic Plant Eutrema salsugineum.</title>
        <authorList>
            <person name="Yang R."/>
            <person name="Jarvis D.E."/>
            <person name="Chen H."/>
            <person name="Beilstein M.A."/>
            <person name="Grimwood J."/>
            <person name="Jenkins J."/>
            <person name="Shu S."/>
            <person name="Prochnik S."/>
            <person name="Xin M."/>
            <person name="Ma C."/>
            <person name="Schmutz J."/>
            <person name="Wing R.A."/>
            <person name="Mitchell-Olds T."/>
            <person name="Schumaker K.S."/>
            <person name="Wang X."/>
        </authorList>
    </citation>
    <scope>NUCLEOTIDE SEQUENCE [LARGE SCALE GENOMIC DNA]</scope>
</reference>
<keyword evidence="4" id="KW-1185">Reference proteome</keyword>
<feature type="region of interest" description="Disordered" evidence="1">
    <location>
        <begin position="1"/>
        <end position="189"/>
    </location>
</feature>
<dbReference type="eggNOG" id="ENOG502QQ85">
    <property type="taxonomic scope" value="Eukaryota"/>
</dbReference>
<organism evidence="3 4">
    <name type="scientific">Eutrema salsugineum</name>
    <name type="common">Saltwater cress</name>
    <name type="synonym">Sisymbrium salsugineum</name>
    <dbReference type="NCBI Taxonomy" id="72664"/>
    <lineage>
        <taxon>Eukaryota</taxon>
        <taxon>Viridiplantae</taxon>
        <taxon>Streptophyta</taxon>
        <taxon>Embryophyta</taxon>
        <taxon>Tracheophyta</taxon>
        <taxon>Spermatophyta</taxon>
        <taxon>Magnoliopsida</taxon>
        <taxon>eudicotyledons</taxon>
        <taxon>Gunneridae</taxon>
        <taxon>Pentapetalae</taxon>
        <taxon>rosids</taxon>
        <taxon>malvids</taxon>
        <taxon>Brassicales</taxon>
        <taxon>Brassicaceae</taxon>
        <taxon>Eutremeae</taxon>
        <taxon>Eutrema</taxon>
    </lineage>
</organism>
<protein>
    <recommendedName>
        <fullName evidence="5">Membrane protein of ER body-like protein</fullName>
    </recommendedName>
</protein>
<feature type="compositionally biased region" description="Basic and acidic residues" evidence="1">
    <location>
        <begin position="154"/>
        <end position="163"/>
    </location>
</feature>
<feature type="compositionally biased region" description="Basic and acidic residues" evidence="1">
    <location>
        <begin position="127"/>
        <end position="146"/>
    </location>
</feature>
<evidence type="ECO:0000256" key="2">
    <source>
        <dbReference type="SAM" id="Phobius"/>
    </source>
</evidence>
<proteinExistence type="predicted"/>
<evidence type="ECO:0000313" key="4">
    <source>
        <dbReference type="Proteomes" id="UP000030689"/>
    </source>
</evidence>
<evidence type="ECO:0008006" key="5">
    <source>
        <dbReference type="Google" id="ProtNLM"/>
    </source>
</evidence>
<feature type="transmembrane region" description="Helical" evidence="2">
    <location>
        <begin position="570"/>
        <end position="591"/>
    </location>
</feature>
<evidence type="ECO:0000256" key="1">
    <source>
        <dbReference type="SAM" id="MobiDB-lite"/>
    </source>
</evidence>
<dbReference type="AlphaFoldDB" id="V4P4P7"/>
<feature type="transmembrane region" description="Helical" evidence="2">
    <location>
        <begin position="695"/>
        <end position="713"/>
    </location>
</feature>
<dbReference type="Gramene" id="ESQ54471">
    <property type="protein sequence ID" value="ESQ54471"/>
    <property type="gene ID" value="EUTSA_v10024497mg"/>
</dbReference>
<dbReference type="PANTHER" id="PTHR38937:SF2">
    <property type="entry name" value="MEMBRANE PROTEIN OF ER BODY-LIKE PROTEIN ISOFORM X1"/>
    <property type="match status" value="1"/>
</dbReference>
<dbReference type="PANTHER" id="PTHR38937">
    <property type="entry name" value="MEMBRANE PROTEIN OF ER BODY-LIKE PROTEIN"/>
    <property type="match status" value="1"/>
</dbReference>
<sequence>MGSAAEFTDPTTGAEKHHHQPIQVEDEDEHVVELERKASSFRHGKRLDSADSSTLTNISSSSSFSGDGSPDFRNGEGEHIAIEDLEVPESPEQVTDVGGFHEEHGDGNNCNVYFDGEQDSESAGVEPDAHESQTADRLNGEKKQQESDNVSTSEDNKETREIEEVQDGEISKGPDQPPGDVIVEERETKDVEDYDVEKVLKNQQTHDLFCPNCKSCITERVVLQRRKRKIPPVLDDPPSLTRPRPNDDPVLRSGDNLPPADGDENSIHESFFYKCLSCFSIFLPTGVDSKPIPPSESVEVLKTQPKPQEKATGVSNWFSPMFGGVKKKEPAVQQGGAIPSVPATSSSTAPALVQDVAGASIQDSSVSQVKGPVDTPSIPVAKSDDASKVVNNGATVENEQKFLVPSAEEQQTQQKMKKDDANAADRNHSSDKGRLSPIHPSHDMNISNTVTSGPDGVVRVETIFHAEGVSHLFEGTDTGKLDFGLGKVTGAMDTGDRGVITGTPSPVIDMPPLPVSSLEEGTLREPLVVRPVGEGRTVEILKSIVYGGLIESITSLGVISSAAGSGASTLNILVLGLANLFGGLILLIHNLQELRDEEPRRTTTENNQTNGQEEGRYKRLLGRRENFTIHAIVAVLSFIIAGLLPPVVYYFSFSKTHNRNYKVASVFGSALVCIVLLALAKAHVKSPRGSHLKSALYYTMIAVSVSGISYVVGDFVDQLLERYGWSDGSETPAGEMLLSLMGRKAGSFGYSSSSY</sequence>
<feature type="compositionally biased region" description="Basic and acidic residues" evidence="1">
    <location>
        <begin position="416"/>
        <end position="434"/>
    </location>
</feature>
<feature type="transmembrane region" description="Helical" evidence="2">
    <location>
        <begin position="663"/>
        <end position="683"/>
    </location>
</feature>
<dbReference type="Proteomes" id="UP000030689">
    <property type="component" value="Unassembled WGS sequence"/>
</dbReference>
<gene>
    <name evidence="3" type="ORF">EUTSA_v10024497mg</name>
</gene>
<dbReference type="STRING" id="72664.V4P4P7"/>
<dbReference type="OMA" id="VEKPWEF"/>
<name>V4P4P7_EUTSA</name>
<keyword evidence="2" id="KW-0472">Membrane</keyword>
<feature type="compositionally biased region" description="Basic and acidic residues" evidence="1">
    <location>
        <begin position="73"/>
        <end position="82"/>
    </location>
</feature>
<keyword evidence="2" id="KW-1133">Transmembrane helix</keyword>
<dbReference type="KEGG" id="eus:EUTSA_v10024497mg"/>